<dbReference type="InParanoid" id="A0A3N4LQ31"/>
<feature type="signal peptide" evidence="1">
    <location>
        <begin position="1"/>
        <end position="15"/>
    </location>
</feature>
<dbReference type="EMBL" id="ML121578">
    <property type="protein sequence ID" value="RPB20085.1"/>
    <property type="molecule type" value="Genomic_DNA"/>
</dbReference>
<proteinExistence type="predicted"/>
<evidence type="ECO:0000256" key="1">
    <source>
        <dbReference type="SAM" id="SignalP"/>
    </source>
</evidence>
<dbReference type="AlphaFoldDB" id="A0A3N4LQ31"/>
<dbReference type="Proteomes" id="UP000267821">
    <property type="component" value="Unassembled WGS sequence"/>
</dbReference>
<protein>
    <submittedName>
        <fullName evidence="2">Uncharacterized protein</fullName>
    </submittedName>
</protein>
<gene>
    <name evidence="2" type="ORF">L211DRAFT_577671</name>
</gene>
<name>A0A3N4LQ31_9PEZI</name>
<feature type="chain" id="PRO_5018006846" evidence="1">
    <location>
        <begin position="16"/>
        <end position="115"/>
    </location>
</feature>
<evidence type="ECO:0000313" key="3">
    <source>
        <dbReference type="Proteomes" id="UP000267821"/>
    </source>
</evidence>
<reference evidence="2 3" key="1">
    <citation type="journal article" date="2018" name="Nat. Ecol. Evol.">
        <title>Pezizomycetes genomes reveal the molecular basis of ectomycorrhizal truffle lifestyle.</title>
        <authorList>
            <person name="Murat C."/>
            <person name="Payen T."/>
            <person name="Noel B."/>
            <person name="Kuo A."/>
            <person name="Morin E."/>
            <person name="Chen J."/>
            <person name="Kohler A."/>
            <person name="Krizsan K."/>
            <person name="Balestrini R."/>
            <person name="Da Silva C."/>
            <person name="Montanini B."/>
            <person name="Hainaut M."/>
            <person name="Levati E."/>
            <person name="Barry K.W."/>
            <person name="Belfiori B."/>
            <person name="Cichocki N."/>
            <person name="Clum A."/>
            <person name="Dockter R.B."/>
            <person name="Fauchery L."/>
            <person name="Guy J."/>
            <person name="Iotti M."/>
            <person name="Le Tacon F."/>
            <person name="Lindquist E.A."/>
            <person name="Lipzen A."/>
            <person name="Malagnac F."/>
            <person name="Mello A."/>
            <person name="Molinier V."/>
            <person name="Miyauchi S."/>
            <person name="Poulain J."/>
            <person name="Riccioni C."/>
            <person name="Rubini A."/>
            <person name="Sitrit Y."/>
            <person name="Splivallo R."/>
            <person name="Traeger S."/>
            <person name="Wang M."/>
            <person name="Zifcakova L."/>
            <person name="Wipf D."/>
            <person name="Zambonelli A."/>
            <person name="Paolocci F."/>
            <person name="Nowrousian M."/>
            <person name="Ottonello S."/>
            <person name="Baldrian P."/>
            <person name="Spatafora J.W."/>
            <person name="Henrissat B."/>
            <person name="Nagy L.G."/>
            <person name="Aury J.M."/>
            <person name="Wincker P."/>
            <person name="Grigoriev I.V."/>
            <person name="Bonfante P."/>
            <person name="Martin F.M."/>
        </authorList>
    </citation>
    <scope>NUCLEOTIDE SEQUENCE [LARGE SCALE GENOMIC DNA]</scope>
    <source>
        <strain evidence="2 3">ATCC MYA-4762</strain>
    </source>
</reference>
<keyword evidence="3" id="KW-1185">Reference proteome</keyword>
<organism evidence="2 3">
    <name type="scientific">Terfezia boudieri ATCC MYA-4762</name>
    <dbReference type="NCBI Taxonomy" id="1051890"/>
    <lineage>
        <taxon>Eukaryota</taxon>
        <taxon>Fungi</taxon>
        <taxon>Dikarya</taxon>
        <taxon>Ascomycota</taxon>
        <taxon>Pezizomycotina</taxon>
        <taxon>Pezizomycetes</taxon>
        <taxon>Pezizales</taxon>
        <taxon>Pezizaceae</taxon>
        <taxon>Terfezia</taxon>
    </lineage>
</organism>
<sequence>MVLFFYLFCMTRIDCQPHSTMPPISKKRKACIASTAKACEARKAQRILSDDSEVEDLELDLAADIDEELVIEEDALARLITIANLDSEEPSFKYQRGVQQSRITLYRARKKQADL</sequence>
<keyword evidence="1" id="KW-0732">Signal</keyword>
<accession>A0A3N4LQ31</accession>
<evidence type="ECO:0000313" key="2">
    <source>
        <dbReference type="EMBL" id="RPB20085.1"/>
    </source>
</evidence>